<sequence length="367" mass="42399">MLDNGAFAGFADILDWLSDCGCSIKRMIANYLLDKEAYQDFLKFPKEYDVGTSYTMLGLLGMFYEEALNTLSPIYAFHELEVYDCLDLYAPLNHCTLLEETMFWMVKFEFPQRIVNILLNLLTEPEFKVAFGVSYAEHYGHLARVLAKQQSNETVYNRVVHISVQLFSNEPLVVSLVNEHALLRRVVFSLHSMVRYCLVSSTIQSSSSLAPQVVDCRSPIMDNHNYWAVALDLHSLLSSFSLSVMFLRDPVVLDVWMRMTMNFQGMNLNLRELKKHVDFESRTYSVSFTAELELFSITVSSMLHHLRDKLPQLELCFHYPLHRMYAAFMRRGFSLGMKLLVPAESFLRTLALHPLQIQVKLCLIVIR</sequence>
<dbReference type="GO" id="GO:0016567">
    <property type="term" value="P:protein ubiquitination"/>
    <property type="evidence" value="ECO:0007669"/>
    <property type="project" value="UniProtKB-UniRule"/>
</dbReference>
<proteinExistence type="inferred from homology"/>
<dbReference type="OrthoDB" id="15304at2759"/>
<dbReference type="AlphaFoldDB" id="A0A077Z9N9"/>
<comment type="catalytic activity">
    <reaction evidence="1">
        <text>S-ubiquitinyl-[E2 ubiquitin-conjugating enzyme]-L-cysteine + [acceptor protein]-L-lysine = [E2 ubiquitin-conjugating enzyme]-L-cysteine + N(6)-ubiquitinyl-[acceptor protein]-L-lysine.</text>
        <dbReference type="EC" id="2.3.2.27"/>
    </reaction>
</comment>
<dbReference type="GO" id="GO:0061630">
    <property type="term" value="F:ubiquitin protein ligase activity"/>
    <property type="evidence" value="ECO:0007669"/>
    <property type="project" value="UniProtKB-UniRule"/>
</dbReference>
<keyword evidence="1" id="KW-0863">Zinc-finger</keyword>
<protein>
    <recommendedName>
        <fullName evidence="1">E3 ubiquitin-protein ligase</fullName>
        <ecNumber evidence="1">2.3.2.27</ecNumber>
    </recommendedName>
</protein>
<evidence type="ECO:0000313" key="2">
    <source>
        <dbReference type="EMBL" id="CDW55395.1"/>
    </source>
</evidence>
<dbReference type="PANTHER" id="PTHR21497">
    <property type="entry name" value="UBIQUITIN LIGASE E3 ALPHA-RELATED"/>
    <property type="match status" value="1"/>
</dbReference>
<keyword evidence="1" id="KW-0833">Ubl conjugation pathway</keyword>
<evidence type="ECO:0000256" key="1">
    <source>
        <dbReference type="RuleBase" id="RU366018"/>
    </source>
</evidence>
<keyword evidence="3" id="KW-1185">Reference proteome</keyword>
<dbReference type="Proteomes" id="UP000030665">
    <property type="component" value="Unassembled WGS sequence"/>
</dbReference>
<reference evidence="2" key="1">
    <citation type="submission" date="2014-01" db="EMBL/GenBank/DDBJ databases">
        <authorList>
            <person name="Aslett M."/>
        </authorList>
    </citation>
    <scope>NUCLEOTIDE SEQUENCE</scope>
</reference>
<accession>A0A077Z9N9</accession>
<evidence type="ECO:0000313" key="3">
    <source>
        <dbReference type="Proteomes" id="UP000030665"/>
    </source>
</evidence>
<dbReference type="PANTHER" id="PTHR21497:SF39">
    <property type="entry name" value="E3 UBIQUITIN-PROTEIN LIGASE UBR3"/>
    <property type="match status" value="1"/>
</dbReference>
<dbReference type="InterPro" id="IPR039164">
    <property type="entry name" value="UBR1-like"/>
</dbReference>
<dbReference type="STRING" id="36087.A0A077Z9N9"/>
<comment type="function">
    <text evidence="1">Ubiquitin ligase protein which is a component of the N-end rule pathway. Recognizes and binds to proteins bearing specific N-terminal residues that are destabilizing according to the N-end rule, leading to their ubiquitination and subsequent degradation.</text>
</comment>
<comment type="pathway">
    <text evidence="1">Protein modification; protein ubiquitination.</text>
</comment>
<dbReference type="UniPathway" id="UPA00143"/>
<reference evidence="2" key="2">
    <citation type="submission" date="2014-03" db="EMBL/GenBank/DDBJ databases">
        <title>The whipworm genome and dual-species transcriptomics of an intimate host-pathogen interaction.</title>
        <authorList>
            <person name="Foth B.J."/>
            <person name="Tsai I.J."/>
            <person name="Reid A.J."/>
            <person name="Bancroft A.J."/>
            <person name="Nichol S."/>
            <person name="Tracey A."/>
            <person name="Holroyd N."/>
            <person name="Cotton J.A."/>
            <person name="Stanley E.J."/>
            <person name="Zarowiecki M."/>
            <person name="Liu J.Z."/>
            <person name="Huckvale T."/>
            <person name="Cooper P.J."/>
            <person name="Grencis R.K."/>
            <person name="Berriman M."/>
        </authorList>
    </citation>
    <scope>NUCLEOTIDE SEQUENCE [LARGE SCALE GENOMIC DNA]</scope>
</reference>
<organism evidence="2 3">
    <name type="scientific">Trichuris trichiura</name>
    <name type="common">Whipworm</name>
    <name type="synonym">Trichocephalus trichiurus</name>
    <dbReference type="NCBI Taxonomy" id="36087"/>
    <lineage>
        <taxon>Eukaryota</taxon>
        <taxon>Metazoa</taxon>
        <taxon>Ecdysozoa</taxon>
        <taxon>Nematoda</taxon>
        <taxon>Enoplea</taxon>
        <taxon>Dorylaimia</taxon>
        <taxon>Trichinellida</taxon>
        <taxon>Trichuridae</taxon>
        <taxon>Trichuris</taxon>
    </lineage>
</organism>
<keyword evidence="1" id="KW-0479">Metal-binding</keyword>
<dbReference type="GO" id="GO:0000151">
    <property type="term" value="C:ubiquitin ligase complex"/>
    <property type="evidence" value="ECO:0007669"/>
    <property type="project" value="TreeGrafter"/>
</dbReference>
<dbReference type="EMBL" id="HG805952">
    <property type="protein sequence ID" value="CDW55395.1"/>
    <property type="molecule type" value="Genomic_DNA"/>
</dbReference>
<dbReference type="GO" id="GO:0008270">
    <property type="term" value="F:zinc ion binding"/>
    <property type="evidence" value="ECO:0007669"/>
    <property type="project" value="UniProtKB-UniRule"/>
</dbReference>
<dbReference type="EC" id="2.3.2.27" evidence="1"/>
<comment type="similarity">
    <text evidence="1">Belongs to the E3 ubiquitin-protein ligase UBR1-like family.</text>
</comment>
<gene>
    <name evidence="2" type="ORF">TTRE_0000366701</name>
</gene>
<dbReference type="GO" id="GO:0005737">
    <property type="term" value="C:cytoplasm"/>
    <property type="evidence" value="ECO:0007669"/>
    <property type="project" value="TreeGrafter"/>
</dbReference>
<name>A0A077Z9N9_TRITR</name>
<keyword evidence="1" id="KW-0808">Transferase</keyword>
<keyword evidence="1" id="KW-0862">Zinc</keyword>
<dbReference type="GO" id="GO:0071596">
    <property type="term" value="P:ubiquitin-dependent protein catabolic process via the N-end rule pathway"/>
    <property type="evidence" value="ECO:0007669"/>
    <property type="project" value="UniProtKB-UniRule"/>
</dbReference>